<keyword evidence="7 8" id="KW-0119">Carbohydrate metabolism</keyword>
<dbReference type="GO" id="GO:0005737">
    <property type="term" value="C:cytoplasm"/>
    <property type="evidence" value="ECO:0007669"/>
    <property type="project" value="UniProtKB-SubCell"/>
</dbReference>
<keyword evidence="6" id="KW-0175">Coiled coil</keyword>
<dbReference type="HAMAP" id="MF_01241">
    <property type="entry name" value="GlcN6P_deamin"/>
    <property type="match status" value="1"/>
</dbReference>
<comment type="catalytic activity">
    <reaction evidence="8">
        <text>alpha-D-glucosamine 6-phosphate + H2O = beta-D-fructose 6-phosphate + NH4(+)</text>
        <dbReference type="Rhea" id="RHEA:12172"/>
        <dbReference type="ChEBI" id="CHEBI:15377"/>
        <dbReference type="ChEBI" id="CHEBI:28938"/>
        <dbReference type="ChEBI" id="CHEBI:57634"/>
        <dbReference type="ChEBI" id="CHEBI:75989"/>
        <dbReference type="EC" id="3.5.99.6"/>
    </reaction>
</comment>
<dbReference type="OMA" id="MEFSKHI"/>
<reference evidence="10" key="2">
    <citation type="submission" date="2025-09" db="UniProtKB">
        <authorList>
            <consortium name="Ensembl"/>
        </authorList>
    </citation>
    <scope>IDENTIFICATION</scope>
</reference>
<dbReference type="NCBIfam" id="TIGR00502">
    <property type="entry name" value="nagB"/>
    <property type="match status" value="1"/>
</dbReference>
<keyword evidence="4 8" id="KW-0963">Cytoplasm</keyword>
<dbReference type="PANTHER" id="PTHR11280:SF9">
    <property type="entry name" value="GLUCOSAMINE-6-PHOSPHATE ISOMERASE 2"/>
    <property type="match status" value="1"/>
</dbReference>
<dbReference type="Ensembl" id="ENSPCLT00000003187.1">
    <property type="protein sequence ID" value="ENSPCLP00000002335.1"/>
    <property type="gene ID" value="ENSPCLG00000001979.1"/>
</dbReference>
<dbReference type="EC" id="3.5.99.6" evidence="8"/>
<dbReference type="KEGG" id="pcoc:116225886"/>
<dbReference type="GO" id="GO:0006046">
    <property type="term" value="P:N-acetylglucosamine catabolic process"/>
    <property type="evidence" value="ECO:0007669"/>
    <property type="project" value="TreeGrafter"/>
</dbReference>
<evidence type="ECO:0000256" key="1">
    <source>
        <dbReference type="ARBA" id="ARBA00004496"/>
    </source>
</evidence>
<comment type="subunit">
    <text evidence="3 8">Homohexamer.</text>
</comment>
<evidence type="ECO:0000313" key="11">
    <source>
        <dbReference type="Proteomes" id="UP000472261"/>
    </source>
</evidence>
<protein>
    <recommendedName>
        <fullName evidence="8">Glucosamine-6-phosphate isomerase</fullName>
        <ecNumber evidence="8">3.5.99.6</ecNumber>
    </recommendedName>
    <alternativeName>
        <fullName evidence="8">Glucosamine-6-phosphate isomerase</fullName>
    </alternativeName>
</protein>
<dbReference type="SUPFAM" id="SSF100950">
    <property type="entry name" value="NagB/RpiA/CoA transferase-like"/>
    <property type="match status" value="1"/>
</dbReference>
<keyword evidence="5 8" id="KW-0378">Hydrolase</keyword>
<dbReference type="CTD" id="132789"/>
<dbReference type="FunFam" id="3.40.50.1360:FF:000004">
    <property type="entry name" value="Glucosamine-6-phosphate isomerase"/>
    <property type="match status" value="1"/>
</dbReference>
<dbReference type="GO" id="GO:0004342">
    <property type="term" value="F:glucosamine-6-phosphate deaminase activity"/>
    <property type="evidence" value="ECO:0007669"/>
    <property type="project" value="UniProtKB-UniRule"/>
</dbReference>
<accession>A0A669P5A9</accession>
<name>A0A669P5A9_PHACC</name>
<evidence type="ECO:0000256" key="2">
    <source>
        <dbReference type="ARBA" id="ARBA00005526"/>
    </source>
</evidence>
<dbReference type="InterPro" id="IPR018321">
    <property type="entry name" value="Glucosamine6P_isomerase_CS"/>
</dbReference>
<comment type="subcellular location">
    <subcellularLocation>
        <location evidence="1 8">Cytoplasm</location>
    </subcellularLocation>
</comment>
<dbReference type="GO" id="GO:0019262">
    <property type="term" value="P:N-acetylneuraminate catabolic process"/>
    <property type="evidence" value="ECO:0007669"/>
    <property type="project" value="TreeGrafter"/>
</dbReference>
<dbReference type="PANTHER" id="PTHR11280">
    <property type="entry name" value="GLUCOSAMINE-6-PHOSPHATE ISOMERASE"/>
    <property type="match status" value="1"/>
</dbReference>
<dbReference type="RefSeq" id="XP_031444394.1">
    <property type="nucleotide sequence ID" value="XM_031588534.1"/>
</dbReference>
<evidence type="ECO:0000256" key="3">
    <source>
        <dbReference type="ARBA" id="ARBA00011643"/>
    </source>
</evidence>
<gene>
    <name evidence="10" type="primary">GNPDA2</name>
</gene>
<dbReference type="Pfam" id="PF01182">
    <property type="entry name" value="Glucosamine_iso"/>
    <property type="match status" value="1"/>
</dbReference>
<dbReference type="AlphaFoldDB" id="A0A669P5A9"/>
<dbReference type="PROSITE" id="PS01161">
    <property type="entry name" value="GLC_GALNAC_ISOMERASE"/>
    <property type="match status" value="1"/>
</dbReference>
<evidence type="ECO:0000313" key="10">
    <source>
        <dbReference type="Ensembl" id="ENSPCLP00000002335.1"/>
    </source>
</evidence>
<organism evidence="10 11">
    <name type="scientific">Phasianus colchicus</name>
    <name type="common">Common pheasant</name>
    <dbReference type="NCBI Taxonomy" id="9054"/>
    <lineage>
        <taxon>Eukaryota</taxon>
        <taxon>Metazoa</taxon>
        <taxon>Chordata</taxon>
        <taxon>Craniata</taxon>
        <taxon>Vertebrata</taxon>
        <taxon>Euteleostomi</taxon>
        <taxon>Archelosauria</taxon>
        <taxon>Archosauria</taxon>
        <taxon>Dinosauria</taxon>
        <taxon>Saurischia</taxon>
        <taxon>Theropoda</taxon>
        <taxon>Coelurosauria</taxon>
        <taxon>Aves</taxon>
        <taxon>Neognathae</taxon>
        <taxon>Galloanserae</taxon>
        <taxon>Galliformes</taxon>
        <taxon>Phasianidae</taxon>
        <taxon>Phasianinae</taxon>
        <taxon>Phasianus</taxon>
    </lineage>
</organism>
<dbReference type="Proteomes" id="UP000472261">
    <property type="component" value="Unplaced"/>
</dbReference>
<evidence type="ECO:0000256" key="8">
    <source>
        <dbReference type="RuleBase" id="RU361197"/>
    </source>
</evidence>
<evidence type="ECO:0000256" key="5">
    <source>
        <dbReference type="ARBA" id="ARBA00022801"/>
    </source>
</evidence>
<evidence type="ECO:0000256" key="4">
    <source>
        <dbReference type="ARBA" id="ARBA00022490"/>
    </source>
</evidence>
<dbReference type="InterPro" id="IPR037171">
    <property type="entry name" value="NagB/RpiA_transferase-like"/>
</dbReference>
<dbReference type="InterPro" id="IPR006148">
    <property type="entry name" value="Glc/Gal-6P_isomerase"/>
</dbReference>
<dbReference type="GO" id="GO:0006043">
    <property type="term" value="P:glucosamine catabolic process"/>
    <property type="evidence" value="ECO:0007669"/>
    <property type="project" value="TreeGrafter"/>
</dbReference>
<comment type="similarity">
    <text evidence="2 8">Belongs to the glucosamine/galactosamine-6-phosphate isomerase family.</text>
</comment>
<dbReference type="OrthoDB" id="7663298at2759"/>
<dbReference type="InterPro" id="IPR004547">
    <property type="entry name" value="Glucosamine6P_isomerase"/>
</dbReference>
<keyword evidence="11" id="KW-1185">Reference proteome</keyword>
<proteinExistence type="inferred from homology"/>
<feature type="domain" description="Glucosamine/galactosamine-6-phosphate isomerase" evidence="9">
    <location>
        <begin position="95"/>
        <end position="318"/>
    </location>
</feature>
<dbReference type="GO" id="GO:0005975">
    <property type="term" value="P:carbohydrate metabolic process"/>
    <property type="evidence" value="ECO:0007669"/>
    <property type="project" value="InterPro"/>
</dbReference>
<evidence type="ECO:0000259" key="9">
    <source>
        <dbReference type="Pfam" id="PF01182"/>
    </source>
</evidence>
<sequence length="361" mass="40183">MLTLPQESVCSPSAAQPLDVPMLRPPEAASPRACAEPPAARRRPLLARCFRIASARRGGGSAAAFRSAVLGVCRGFILLYKLFAAIMRLVILEDYDQASEWAAKYICNRIIQFKPTQGRYFTLGLPTGSTPLGCYKKLIEYHKNGDLSFKYVKTFNMDEYVGLPRNHPESYHSYMWNNFFKHIDIDPNNAHILDGNAPDLQVECDAFEKKIEEAGGIDLFVGGIGPDGHIAFNEPGSSLSSRTRLKTLAMDTILANAKYFDGDLSKVPTMALTVGVGTVMDAREVMILITGAHKAFALYKAIEEGVNHMWTVSAFQQHPRTIFVCDEDATLELRVKTVKYFKGLMHVHNKLVDPLYSMKEN</sequence>
<dbReference type="GeneID" id="116225886"/>
<evidence type="ECO:0000256" key="7">
    <source>
        <dbReference type="ARBA" id="ARBA00023277"/>
    </source>
</evidence>
<evidence type="ECO:0000256" key="6">
    <source>
        <dbReference type="ARBA" id="ARBA00023054"/>
    </source>
</evidence>
<dbReference type="CDD" id="cd01399">
    <property type="entry name" value="GlcN6P_deaminase"/>
    <property type="match status" value="1"/>
</dbReference>
<reference evidence="10" key="1">
    <citation type="submission" date="2025-08" db="UniProtKB">
        <authorList>
            <consortium name="Ensembl"/>
        </authorList>
    </citation>
    <scope>IDENTIFICATION</scope>
</reference>
<dbReference type="GO" id="GO:0042802">
    <property type="term" value="F:identical protein binding"/>
    <property type="evidence" value="ECO:0007669"/>
    <property type="project" value="TreeGrafter"/>
</dbReference>
<dbReference type="Gene3D" id="3.40.50.1360">
    <property type="match status" value="1"/>
</dbReference>